<evidence type="ECO:0000256" key="2">
    <source>
        <dbReference type="ARBA" id="ARBA00023125"/>
    </source>
</evidence>
<dbReference type="PANTHER" id="PTHR33204">
    <property type="entry name" value="TRANSCRIPTIONAL REGULATOR, MARR FAMILY"/>
    <property type="match status" value="1"/>
</dbReference>
<evidence type="ECO:0000313" key="6">
    <source>
        <dbReference type="Proteomes" id="UP001596157"/>
    </source>
</evidence>
<dbReference type="Proteomes" id="UP001596157">
    <property type="component" value="Unassembled WGS sequence"/>
</dbReference>
<sequence length="274" mass="29741">MTESKWKLVVDRQGVTITGDKFQLTAATGGAGDADLLDGQADVAMMDPAAIDGIISELQHLNRRTYGQYCGLSNAAEMVGERWGMLIIRDLLVGPKRFGELSEGLPLLSPDILSARLKEMQHFGVVQAVASTTEESVVRYELTDYGQELDEVMRAFGRWGARSLSAPRPDEVFTVNGLVMSLRSCFRGDAVADVAMSFQMTVGDMVVCGVMAGGQITVNDGPMPEAQLCMEPGEHYKAIVSGMACADDLRAAQDFHHSGDDALLEDFLRCFSFD</sequence>
<keyword evidence="1" id="KW-0805">Transcription regulation</keyword>
<keyword evidence="6" id="KW-1185">Reference proteome</keyword>
<protein>
    <submittedName>
        <fullName evidence="5">Winged helix-turn-helix transcriptional regulator</fullName>
    </submittedName>
</protein>
<evidence type="ECO:0000313" key="5">
    <source>
        <dbReference type="EMBL" id="MFC5288116.1"/>
    </source>
</evidence>
<evidence type="ECO:0000256" key="1">
    <source>
        <dbReference type="ARBA" id="ARBA00023015"/>
    </source>
</evidence>
<dbReference type="PROSITE" id="PS51118">
    <property type="entry name" value="HTH_HXLR"/>
    <property type="match status" value="1"/>
</dbReference>
<gene>
    <name evidence="5" type="ORF">ACFPM7_13735</name>
</gene>
<comment type="caution">
    <text evidence="5">The sequence shown here is derived from an EMBL/GenBank/DDBJ whole genome shotgun (WGS) entry which is preliminary data.</text>
</comment>
<dbReference type="RefSeq" id="WP_378247738.1">
    <property type="nucleotide sequence ID" value="NZ_JBHSKF010000005.1"/>
</dbReference>
<evidence type="ECO:0000259" key="4">
    <source>
        <dbReference type="PROSITE" id="PS51118"/>
    </source>
</evidence>
<dbReference type="SUPFAM" id="SSF46785">
    <property type="entry name" value="Winged helix' DNA-binding domain"/>
    <property type="match status" value="1"/>
</dbReference>
<proteinExistence type="predicted"/>
<dbReference type="InterPro" id="IPR002577">
    <property type="entry name" value="HTH_HxlR"/>
</dbReference>
<dbReference type="Gene3D" id="1.10.10.10">
    <property type="entry name" value="Winged helix-like DNA-binding domain superfamily/Winged helix DNA-binding domain"/>
    <property type="match status" value="1"/>
</dbReference>
<keyword evidence="2" id="KW-0238">DNA-binding</keyword>
<dbReference type="PANTHER" id="PTHR33204:SF18">
    <property type="entry name" value="TRANSCRIPTIONAL REGULATORY PROTEIN"/>
    <property type="match status" value="1"/>
</dbReference>
<keyword evidence="3" id="KW-0804">Transcription</keyword>
<dbReference type="InterPro" id="IPR036390">
    <property type="entry name" value="WH_DNA-bd_sf"/>
</dbReference>
<reference evidence="6" key="1">
    <citation type="journal article" date="2019" name="Int. J. Syst. Evol. Microbiol.">
        <title>The Global Catalogue of Microorganisms (GCM) 10K type strain sequencing project: providing services to taxonomists for standard genome sequencing and annotation.</title>
        <authorList>
            <consortium name="The Broad Institute Genomics Platform"/>
            <consortium name="The Broad Institute Genome Sequencing Center for Infectious Disease"/>
            <person name="Wu L."/>
            <person name="Ma J."/>
        </authorList>
    </citation>
    <scope>NUCLEOTIDE SEQUENCE [LARGE SCALE GENOMIC DNA]</scope>
    <source>
        <strain evidence="6">CCUG 59778</strain>
    </source>
</reference>
<evidence type="ECO:0000256" key="3">
    <source>
        <dbReference type="ARBA" id="ARBA00023163"/>
    </source>
</evidence>
<name>A0ABW0EMW5_9PSEU</name>
<dbReference type="InterPro" id="IPR036388">
    <property type="entry name" value="WH-like_DNA-bd_sf"/>
</dbReference>
<accession>A0ABW0EMW5</accession>
<dbReference type="EMBL" id="JBHSKF010000005">
    <property type="protein sequence ID" value="MFC5288116.1"/>
    <property type="molecule type" value="Genomic_DNA"/>
</dbReference>
<dbReference type="Pfam" id="PF01638">
    <property type="entry name" value="HxlR"/>
    <property type="match status" value="1"/>
</dbReference>
<organism evidence="5 6">
    <name type="scientific">Actinokineospora guangxiensis</name>
    <dbReference type="NCBI Taxonomy" id="1490288"/>
    <lineage>
        <taxon>Bacteria</taxon>
        <taxon>Bacillati</taxon>
        <taxon>Actinomycetota</taxon>
        <taxon>Actinomycetes</taxon>
        <taxon>Pseudonocardiales</taxon>
        <taxon>Pseudonocardiaceae</taxon>
        <taxon>Actinokineospora</taxon>
    </lineage>
</organism>
<feature type="domain" description="HTH hxlR-type" evidence="4">
    <location>
        <begin position="70"/>
        <end position="168"/>
    </location>
</feature>